<keyword evidence="1" id="KW-0067">ATP-binding</keyword>
<dbReference type="PANTHER" id="PTHR46743">
    <property type="entry name" value="TEICHOIC ACIDS EXPORT ATP-BINDING PROTEIN TAGH"/>
    <property type="match status" value="1"/>
</dbReference>
<dbReference type="Proteomes" id="UP000201838">
    <property type="component" value="Unassembled WGS sequence"/>
</dbReference>
<dbReference type="InterPro" id="IPR050683">
    <property type="entry name" value="Bact_Polysacc_Export_ATP-bd"/>
</dbReference>
<accession>A0A238IZA0</accession>
<dbReference type="AlphaFoldDB" id="A0A238IZA0"/>
<gene>
    <name evidence="1" type="primary">kpsT_2</name>
    <name evidence="1" type="ORF">BOA8489_01922</name>
</gene>
<keyword evidence="1" id="KW-0547">Nucleotide-binding</keyword>
<proteinExistence type="predicted"/>
<dbReference type="GO" id="GO:0005524">
    <property type="term" value="F:ATP binding"/>
    <property type="evidence" value="ECO:0007669"/>
    <property type="project" value="UniProtKB-KW"/>
</dbReference>
<protein>
    <submittedName>
        <fullName evidence="1">Polysialic acid transport ATP-binding protein KpsT</fullName>
    </submittedName>
</protein>
<dbReference type="EMBL" id="FXXQ01000005">
    <property type="protein sequence ID" value="SMX23809.1"/>
    <property type="molecule type" value="Genomic_DNA"/>
</dbReference>
<reference evidence="1 2" key="1">
    <citation type="submission" date="2017-05" db="EMBL/GenBank/DDBJ databases">
        <authorList>
            <person name="Song R."/>
            <person name="Chenine A.L."/>
            <person name="Ruprecht R.M."/>
        </authorList>
    </citation>
    <scope>NUCLEOTIDE SEQUENCE [LARGE SCALE GENOMIC DNA]</scope>
    <source>
        <strain evidence="1 2">CECT 8489</strain>
    </source>
</reference>
<dbReference type="Gene3D" id="3.40.50.300">
    <property type="entry name" value="P-loop containing nucleotide triphosphate hydrolases"/>
    <property type="match status" value="1"/>
</dbReference>
<evidence type="ECO:0000313" key="2">
    <source>
        <dbReference type="Proteomes" id="UP000201838"/>
    </source>
</evidence>
<dbReference type="SUPFAM" id="SSF52540">
    <property type="entry name" value="P-loop containing nucleoside triphosphate hydrolases"/>
    <property type="match status" value="1"/>
</dbReference>
<dbReference type="InterPro" id="IPR027417">
    <property type="entry name" value="P-loop_NTPase"/>
</dbReference>
<dbReference type="PANTHER" id="PTHR46743:SF2">
    <property type="entry name" value="TEICHOIC ACIDS EXPORT ATP-BINDING PROTEIN TAGH"/>
    <property type="match status" value="1"/>
</dbReference>
<name>A0A238IZA0_9RHOB</name>
<evidence type="ECO:0000313" key="1">
    <source>
        <dbReference type="EMBL" id="SMX23809.1"/>
    </source>
</evidence>
<sequence length="135" mass="14906">MQNTRFVARVYGVDTNRLETFVREMAELGDHFRLPFRTYSAGMKARLAFAVSMGIDFDTYLIDEVTSVGDAAFRAKSEMVLADRIRDRAAIVVSHNLPLLARICSAAVVLEQGRAVWFDDVDAAIATHQGALVPG</sequence>
<dbReference type="RefSeq" id="WP_176440257.1">
    <property type="nucleotide sequence ID" value="NZ_FXXQ01000005.1"/>
</dbReference>
<organism evidence="1 2">
    <name type="scientific">Boseongicola aestuarii</name>
    <dbReference type="NCBI Taxonomy" id="1470561"/>
    <lineage>
        <taxon>Bacteria</taxon>
        <taxon>Pseudomonadati</taxon>
        <taxon>Pseudomonadota</taxon>
        <taxon>Alphaproteobacteria</taxon>
        <taxon>Rhodobacterales</taxon>
        <taxon>Paracoccaceae</taxon>
        <taxon>Boseongicola</taxon>
    </lineage>
</organism>
<keyword evidence="2" id="KW-1185">Reference proteome</keyword>